<comment type="caution">
    <text evidence="6">The sequence shown here is derived from an EMBL/GenBank/DDBJ whole genome shotgun (WGS) entry which is preliminary data.</text>
</comment>
<dbReference type="EMBL" id="JACBYQ010000002">
    <property type="protein sequence ID" value="NYE95794.1"/>
    <property type="molecule type" value="Genomic_DNA"/>
</dbReference>
<dbReference type="PANTHER" id="PTHR30346:SF28">
    <property type="entry name" value="HTH-TYPE TRANSCRIPTIONAL REGULATOR CYNR"/>
    <property type="match status" value="1"/>
</dbReference>
<dbReference type="PROSITE" id="PS50931">
    <property type="entry name" value="HTH_LYSR"/>
    <property type="match status" value="1"/>
</dbReference>
<evidence type="ECO:0000256" key="2">
    <source>
        <dbReference type="ARBA" id="ARBA00023015"/>
    </source>
</evidence>
<dbReference type="InterPro" id="IPR005119">
    <property type="entry name" value="LysR_subst-bd"/>
</dbReference>
<proteinExistence type="inferred from homology"/>
<feature type="domain" description="HTH lysR-type" evidence="5">
    <location>
        <begin position="1"/>
        <end position="58"/>
    </location>
</feature>
<dbReference type="InterPro" id="IPR000847">
    <property type="entry name" value="LysR_HTH_N"/>
</dbReference>
<dbReference type="RefSeq" id="WP_179389531.1">
    <property type="nucleotide sequence ID" value="NZ_JACBYQ010000002.1"/>
</dbReference>
<gene>
    <name evidence="6" type="ORF">FHU41_002044</name>
</gene>
<sequence>MELSQLRYFAEIARTENMSQAARNLYVSQPGLSRSLAALEEELGVELFLRRGRGLQLSAAGRTFLQSVQAVEALLVQAKESLAEDAAPGTGLIRLGYLGSLGWDLLPQLVHSYRQRHPQIRFQLLEGAAGELRDRLESGELDLLLSMPPLVDHAVQYTKILEQTLVALLPTGHRLARRKRLSLEELLGEEFLALRQGNTLREVFDGACRSSGLSPRIGFESDSVATVRGLVAAGEGVALLPAVEGGLQGVVEVAVTPAVTRTIAIGYLAERRLSQAAQDFLDWAPSAVPA</sequence>
<dbReference type="GO" id="GO:0003677">
    <property type="term" value="F:DNA binding"/>
    <property type="evidence" value="ECO:0007669"/>
    <property type="project" value="UniProtKB-KW"/>
</dbReference>
<evidence type="ECO:0000256" key="3">
    <source>
        <dbReference type="ARBA" id="ARBA00023125"/>
    </source>
</evidence>
<accession>A0A7Y9S714</accession>
<dbReference type="FunFam" id="1.10.10.10:FF:000001">
    <property type="entry name" value="LysR family transcriptional regulator"/>
    <property type="match status" value="1"/>
</dbReference>
<protein>
    <submittedName>
        <fullName evidence="6">DNA-binding transcriptional LysR family regulator</fullName>
    </submittedName>
</protein>
<keyword evidence="2" id="KW-0805">Transcription regulation</keyword>
<dbReference type="Pfam" id="PF03466">
    <property type="entry name" value="LysR_substrate"/>
    <property type="match status" value="1"/>
</dbReference>
<dbReference type="InterPro" id="IPR036388">
    <property type="entry name" value="WH-like_DNA-bd_sf"/>
</dbReference>
<dbReference type="InterPro" id="IPR036390">
    <property type="entry name" value="WH_DNA-bd_sf"/>
</dbReference>
<evidence type="ECO:0000313" key="7">
    <source>
        <dbReference type="Proteomes" id="UP000521748"/>
    </source>
</evidence>
<evidence type="ECO:0000313" key="6">
    <source>
        <dbReference type="EMBL" id="NYE95794.1"/>
    </source>
</evidence>
<evidence type="ECO:0000256" key="1">
    <source>
        <dbReference type="ARBA" id="ARBA00009437"/>
    </source>
</evidence>
<name>A0A7Y9S714_9MICC</name>
<keyword evidence="4" id="KW-0804">Transcription</keyword>
<comment type="similarity">
    <text evidence="1">Belongs to the LysR transcriptional regulatory family.</text>
</comment>
<organism evidence="6 7">
    <name type="scientific">Psychromicrobium silvestre</name>
    <dbReference type="NCBI Taxonomy" id="1645614"/>
    <lineage>
        <taxon>Bacteria</taxon>
        <taxon>Bacillati</taxon>
        <taxon>Actinomycetota</taxon>
        <taxon>Actinomycetes</taxon>
        <taxon>Micrococcales</taxon>
        <taxon>Micrococcaceae</taxon>
        <taxon>Psychromicrobium</taxon>
    </lineage>
</organism>
<reference evidence="6 7" key="1">
    <citation type="submission" date="2020-07" db="EMBL/GenBank/DDBJ databases">
        <title>Sequencing the genomes of 1000 actinobacteria strains.</title>
        <authorList>
            <person name="Klenk H.-P."/>
        </authorList>
    </citation>
    <scope>NUCLEOTIDE SEQUENCE [LARGE SCALE GENOMIC DNA]</scope>
    <source>
        <strain evidence="6 7">DSM 102047</strain>
    </source>
</reference>
<dbReference type="Gene3D" id="1.10.10.10">
    <property type="entry name" value="Winged helix-like DNA-binding domain superfamily/Winged helix DNA-binding domain"/>
    <property type="match status" value="1"/>
</dbReference>
<evidence type="ECO:0000256" key="4">
    <source>
        <dbReference type="ARBA" id="ARBA00023163"/>
    </source>
</evidence>
<dbReference type="Gene3D" id="3.40.190.290">
    <property type="match status" value="1"/>
</dbReference>
<dbReference type="GO" id="GO:0032993">
    <property type="term" value="C:protein-DNA complex"/>
    <property type="evidence" value="ECO:0007669"/>
    <property type="project" value="TreeGrafter"/>
</dbReference>
<dbReference type="PRINTS" id="PR00039">
    <property type="entry name" value="HTHLYSR"/>
</dbReference>
<dbReference type="Proteomes" id="UP000521748">
    <property type="component" value="Unassembled WGS sequence"/>
</dbReference>
<dbReference type="SUPFAM" id="SSF53850">
    <property type="entry name" value="Periplasmic binding protein-like II"/>
    <property type="match status" value="1"/>
</dbReference>
<dbReference type="GO" id="GO:0003700">
    <property type="term" value="F:DNA-binding transcription factor activity"/>
    <property type="evidence" value="ECO:0007669"/>
    <property type="project" value="InterPro"/>
</dbReference>
<dbReference type="Pfam" id="PF00126">
    <property type="entry name" value="HTH_1"/>
    <property type="match status" value="1"/>
</dbReference>
<evidence type="ECO:0000259" key="5">
    <source>
        <dbReference type="PROSITE" id="PS50931"/>
    </source>
</evidence>
<dbReference type="PANTHER" id="PTHR30346">
    <property type="entry name" value="TRANSCRIPTIONAL DUAL REGULATOR HCAR-RELATED"/>
    <property type="match status" value="1"/>
</dbReference>
<dbReference type="AlphaFoldDB" id="A0A7Y9S714"/>
<dbReference type="SUPFAM" id="SSF46785">
    <property type="entry name" value="Winged helix' DNA-binding domain"/>
    <property type="match status" value="1"/>
</dbReference>
<keyword evidence="7" id="KW-1185">Reference proteome</keyword>
<keyword evidence="3 6" id="KW-0238">DNA-binding</keyword>